<dbReference type="InParanoid" id="A0A667XND5"/>
<dbReference type="Ensembl" id="ENSMMDT00005017231.1">
    <property type="protein sequence ID" value="ENSMMDP00005016802.1"/>
    <property type="gene ID" value="ENSMMDG00005008503.1"/>
</dbReference>
<dbReference type="AlphaFoldDB" id="A0A667XND5"/>
<reference evidence="2" key="3">
    <citation type="submission" date="2025-09" db="UniProtKB">
        <authorList>
            <consortium name="Ensembl"/>
        </authorList>
    </citation>
    <scope>IDENTIFICATION</scope>
</reference>
<sequence>MCMYVCMLTVACLHVLRINIYLCTATCMMQIWCISGCFMESLILFGSPSMPLLQMPLLCCFLYIFPVGNTHCEM</sequence>
<evidence type="ECO:0000313" key="2">
    <source>
        <dbReference type="Ensembl" id="ENSMMDP00005016802.1"/>
    </source>
</evidence>
<reference evidence="2" key="1">
    <citation type="submission" date="2019-06" db="EMBL/GenBank/DDBJ databases">
        <authorList>
            <consortium name="Wellcome Sanger Institute Data Sharing"/>
        </authorList>
    </citation>
    <scope>NUCLEOTIDE SEQUENCE [LARGE SCALE GENOMIC DNA]</scope>
</reference>
<keyword evidence="1" id="KW-1133">Transmembrane helix</keyword>
<keyword evidence="3" id="KW-1185">Reference proteome</keyword>
<name>A0A667XND5_9TELE</name>
<keyword evidence="1" id="KW-0812">Transmembrane</keyword>
<evidence type="ECO:0000313" key="3">
    <source>
        <dbReference type="Proteomes" id="UP000472263"/>
    </source>
</evidence>
<reference evidence="2" key="2">
    <citation type="submission" date="2025-08" db="UniProtKB">
        <authorList>
            <consortium name="Ensembl"/>
        </authorList>
    </citation>
    <scope>IDENTIFICATION</scope>
</reference>
<protein>
    <submittedName>
        <fullName evidence="2">Uncharacterized protein</fullName>
    </submittedName>
</protein>
<proteinExistence type="predicted"/>
<evidence type="ECO:0000256" key="1">
    <source>
        <dbReference type="SAM" id="Phobius"/>
    </source>
</evidence>
<keyword evidence="1" id="KW-0472">Membrane</keyword>
<accession>A0A667XND5</accession>
<feature type="transmembrane region" description="Helical" evidence="1">
    <location>
        <begin position="41"/>
        <end position="65"/>
    </location>
</feature>
<dbReference type="Proteomes" id="UP000472263">
    <property type="component" value="Chromosome 14"/>
</dbReference>
<organism evidence="2 3">
    <name type="scientific">Myripristis murdjan</name>
    <name type="common">pinecone soldierfish</name>
    <dbReference type="NCBI Taxonomy" id="586833"/>
    <lineage>
        <taxon>Eukaryota</taxon>
        <taxon>Metazoa</taxon>
        <taxon>Chordata</taxon>
        <taxon>Craniata</taxon>
        <taxon>Vertebrata</taxon>
        <taxon>Euteleostomi</taxon>
        <taxon>Actinopterygii</taxon>
        <taxon>Neopterygii</taxon>
        <taxon>Teleostei</taxon>
        <taxon>Neoteleostei</taxon>
        <taxon>Acanthomorphata</taxon>
        <taxon>Holocentriformes</taxon>
        <taxon>Holocentridae</taxon>
        <taxon>Myripristis</taxon>
    </lineage>
</organism>